<dbReference type="InterPro" id="IPR051413">
    <property type="entry name" value="K/Na_HCN_channel"/>
</dbReference>
<dbReference type="PANTHER" id="PTHR45689:SF14">
    <property type="entry name" value="CYCLIC NUCLEOTIDE-GATED CATION CHANNEL SUBUNIT A-LIKE PROTEIN"/>
    <property type="match status" value="1"/>
</dbReference>
<dbReference type="InterPro" id="IPR018490">
    <property type="entry name" value="cNMP-bd_dom_sf"/>
</dbReference>
<keyword evidence="3" id="KW-1185">Reference proteome</keyword>
<dbReference type="AlphaFoldDB" id="A0AAV8YT55"/>
<dbReference type="InterPro" id="IPR014710">
    <property type="entry name" value="RmlC-like_jellyroll"/>
</dbReference>
<reference evidence="2" key="1">
    <citation type="journal article" date="2023" name="Insect Mol. Biol.">
        <title>Genome sequencing provides insights into the evolution of gene families encoding plant cell wall-degrading enzymes in longhorned beetles.</title>
        <authorList>
            <person name="Shin N.R."/>
            <person name="Okamura Y."/>
            <person name="Kirsch R."/>
            <person name="Pauchet Y."/>
        </authorList>
    </citation>
    <scope>NUCLEOTIDE SEQUENCE</scope>
    <source>
        <strain evidence="2">RBIC_L_NR</strain>
    </source>
</reference>
<dbReference type="SMART" id="SM00100">
    <property type="entry name" value="cNMP"/>
    <property type="match status" value="1"/>
</dbReference>
<organism evidence="2 3">
    <name type="scientific">Rhamnusium bicolor</name>
    <dbReference type="NCBI Taxonomy" id="1586634"/>
    <lineage>
        <taxon>Eukaryota</taxon>
        <taxon>Metazoa</taxon>
        <taxon>Ecdysozoa</taxon>
        <taxon>Arthropoda</taxon>
        <taxon>Hexapoda</taxon>
        <taxon>Insecta</taxon>
        <taxon>Pterygota</taxon>
        <taxon>Neoptera</taxon>
        <taxon>Endopterygota</taxon>
        <taxon>Coleoptera</taxon>
        <taxon>Polyphaga</taxon>
        <taxon>Cucujiformia</taxon>
        <taxon>Chrysomeloidea</taxon>
        <taxon>Cerambycidae</taxon>
        <taxon>Lepturinae</taxon>
        <taxon>Rhagiini</taxon>
        <taxon>Rhamnusium</taxon>
    </lineage>
</organism>
<gene>
    <name evidence="2" type="ORF">NQ314_007056</name>
</gene>
<dbReference type="PROSITE" id="PS50042">
    <property type="entry name" value="CNMP_BINDING_3"/>
    <property type="match status" value="1"/>
</dbReference>
<dbReference type="Proteomes" id="UP001162156">
    <property type="component" value="Unassembled WGS sequence"/>
</dbReference>
<dbReference type="EMBL" id="JANEYF010001909">
    <property type="protein sequence ID" value="KAJ8954656.1"/>
    <property type="molecule type" value="Genomic_DNA"/>
</dbReference>
<dbReference type="GO" id="GO:0005249">
    <property type="term" value="F:voltage-gated potassium channel activity"/>
    <property type="evidence" value="ECO:0007669"/>
    <property type="project" value="TreeGrafter"/>
</dbReference>
<dbReference type="GO" id="GO:0098855">
    <property type="term" value="C:HCN channel complex"/>
    <property type="evidence" value="ECO:0007669"/>
    <property type="project" value="TreeGrafter"/>
</dbReference>
<sequence length="288" mass="33040">MSHNVHHCNLPYKDTTGFPKLPPNAPWWKRVLRNIKKLTAVDPNNANSEVLRMFGITSVSESRYEQRLTQLEEYMTSKKLPLHLRKRLLKYYDYKLQKRYFNESEILSTLSEHLRNELSLFSARKLIQNSSIFKLLPKSIHSTVIALMTSQTYSPGDVILPSGIIAEATYFISSGTVAVITDDGLELCHLEDGYELAIGALLSSTHIQRYTYVAVETTEVFFMSKLIFFDFIQSYSEVVNLLEAIVKRRLAKYEQIEENIKRGGSDFLSELHGGLVLESLIKRPVIEE</sequence>
<dbReference type="GO" id="GO:0003254">
    <property type="term" value="P:regulation of membrane depolarization"/>
    <property type="evidence" value="ECO:0007669"/>
    <property type="project" value="TreeGrafter"/>
</dbReference>
<dbReference type="CDD" id="cd00038">
    <property type="entry name" value="CAP_ED"/>
    <property type="match status" value="1"/>
</dbReference>
<dbReference type="GO" id="GO:0035725">
    <property type="term" value="P:sodium ion transmembrane transport"/>
    <property type="evidence" value="ECO:0007669"/>
    <property type="project" value="TreeGrafter"/>
</dbReference>
<dbReference type="SUPFAM" id="SSF51206">
    <property type="entry name" value="cAMP-binding domain-like"/>
    <property type="match status" value="1"/>
</dbReference>
<proteinExistence type="predicted"/>
<dbReference type="Pfam" id="PF00027">
    <property type="entry name" value="cNMP_binding"/>
    <property type="match status" value="1"/>
</dbReference>
<accession>A0AAV8YT55</accession>
<dbReference type="Gene3D" id="2.60.120.10">
    <property type="entry name" value="Jelly Rolls"/>
    <property type="match status" value="1"/>
</dbReference>
<dbReference type="PANTHER" id="PTHR45689">
    <property type="entry name" value="I[[H]] CHANNEL, ISOFORM E"/>
    <property type="match status" value="1"/>
</dbReference>
<evidence type="ECO:0000313" key="2">
    <source>
        <dbReference type="EMBL" id="KAJ8954656.1"/>
    </source>
</evidence>
<dbReference type="Gene3D" id="1.10.287.630">
    <property type="entry name" value="Helix hairpin bin"/>
    <property type="match status" value="1"/>
</dbReference>
<evidence type="ECO:0000313" key="3">
    <source>
        <dbReference type="Proteomes" id="UP001162156"/>
    </source>
</evidence>
<name>A0AAV8YT55_9CUCU</name>
<protein>
    <recommendedName>
        <fullName evidence="1">Cyclic nucleotide-binding domain-containing protein</fullName>
    </recommendedName>
</protein>
<comment type="caution">
    <text evidence="2">The sequence shown here is derived from an EMBL/GenBank/DDBJ whole genome shotgun (WGS) entry which is preliminary data.</text>
</comment>
<feature type="domain" description="Cyclic nucleotide-binding" evidence="1">
    <location>
        <begin position="132"/>
        <end position="238"/>
    </location>
</feature>
<dbReference type="InterPro" id="IPR000595">
    <property type="entry name" value="cNMP-bd_dom"/>
</dbReference>
<evidence type="ECO:0000259" key="1">
    <source>
        <dbReference type="PROSITE" id="PS50042"/>
    </source>
</evidence>